<feature type="transmembrane region" description="Helical" evidence="6">
    <location>
        <begin position="90"/>
        <end position="111"/>
    </location>
</feature>
<evidence type="ECO:0000313" key="8">
    <source>
        <dbReference type="EMBL" id="OMQ25696.1"/>
    </source>
</evidence>
<keyword evidence="5 6" id="KW-0472">Membrane</keyword>
<feature type="domain" description="Cation efflux protein transmembrane" evidence="7">
    <location>
        <begin position="23"/>
        <end position="221"/>
    </location>
</feature>
<feature type="transmembrane region" description="Helical" evidence="6">
    <location>
        <begin position="21"/>
        <end position="42"/>
    </location>
</feature>
<evidence type="ECO:0000256" key="5">
    <source>
        <dbReference type="ARBA" id="ARBA00023136"/>
    </source>
</evidence>
<proteinExistence type="predicted"/>
<dbReference type="SUPFAM" id="SSF161111">
    <property type="entry name" value="Cation efflux protein transmembrane domain-like"/>
    <property type="match status" value="1"/>
</dbReference>
<dbReference type="EMBL" id="MOXD01000002">
    <property type="protein sequence ID" value="OMQ25696.1"/>
    <property type="molecule type" value="Genomic_DNA"/>
</dbReference>
<keyword evidence="3 6" id="KW-0812">Transmembrane</keyword>
<gene>
    <name evidence="8" type="ORF">BMI79_05175</name>
</gene>
<evidence type="ECO:0000256" key="4">
    <source>
        <dbReference type="ARBA" id="ARBA00022989"/>
    </source>
</evidence>
<dbReference type="GO" id="GO:0015086">
    <property type="term" value="F:cadmium ion transmembrane transporter activity"/>
    <property type="evidence" value="ECO:0007669"/>
    <property type="project" value="TreeGrafter"/>
</dbReference>
<keyword evidence="4 6" id="KW-1133">Transmembrane helix</keyword>
<protein>
    <submittedName>
        <fullName evidence="8">Cation efflux family transporter</fullName>
    </submittedName>
</protein>
<dbReference type="Pfam" id="PF01545">
    <property type="entry name" value="Cation_efflux"/>
    <property type="match status" value="1"/>
</dbReference>
<accession>A0A1S8CNY4</accession>
<keyword evidence="9" id="KW-1185">Reference proteome</keyword>
<dbReference type="Proteomes" id="UP000216021">
    <property type="component" value="Unassembled WGS sequence"/>
</dbReference>
<evidence type="ECO:0000256" key="1">
    <source>
        <dbReference type="ARBA" id="ARBA00004141"/>
    </source>
</evidence>
<evidence type="ECO:0000256" key="6">
    <source>
        <dbReference type="SAM" id="Phobius"/>
    </source>
</evidence>
<dbReference type="RefSeq" id="WP_076941067.1">
    <property type="nucleotide sequence ID" value="NZ_MOXD01000002.1"/>
</dbReference>
<feature type="transmembrane region" description="Helical" evidence="6">
    <location>
        <begin position="48"/>
        <end position="69"/>
    </location>
</feature>
<dbReference type="GO" id="GO:0006882">
    <property type="term" value="P:intracellular zinc ion homeostasis"/>
    <property type="evidence" value="ECO:0007669"/>
    <property type="project" value="TreeGrafter"/>
</dbReference>
<dbReference type="GO" id="GO:0005886">
    <property type="term" value="C:plasma membrane"/>
    <property type="evidence" value="ECO:0007669"/>
    <property type="project" value="TreeGrafter"/>
</dbReference>
<organism evidence="8 9">
    <name type="scientific">Serratia oryzae</name>
    <dbReference type="NCBI Taxonomy" id="2034155"/>
    <lineage>
        <taxon>Bacteria</taxon>
        <taxon>Pseudomonadati</taxon>
        <taxon>Pseudomonadota</taxon>
        <taxon>Gammaproteobacteria</taxon>
        <taxon>Enterobacterales</taxon>
        <taxon>Yersiniaceae</taxon>
        <taxon>Serratia</taxon>
    </lineage>
</organism>
<sequence>MTTAPVDLQQKLHSTEIEQKILKRSIYCTLFIASAGIVFGIICGSMSIVFDGMFSALDAGMCSLSLLVSRLLGQPYSRRFQYGFWHVEPLVLAFNGSLLTLLCVYAFINAIKGIADGGRELELGWAMVYAVTVSIFCFALYFKQRQLNKKVQSELIALDTKSWLMSACISSALLVAFILTWLMEGTRYEYLNVYTDPFALAVLTLVLIPIPIQTVRAAFREVLQMTPDSLDCKIEAIMAQLTLEYGFLDYSNYATRMGRGLFIEIQIVIPESMEHSGIYKFDQIRDKIAEAIGEDGPHRWLTISFTQDPKWL</sequence>
<dbReference type="GO" id="GO:0015093">
    <property type="term" value="F:ferrous iron transmembrane transporter activity"/>
    <property type="evidence" value="ECO:0007669"/>
    <property type="project" value="TreeGrafter"/>
</dbReference>
<comment type="subcellular location">
    <subcellularLocation>
        <location evidence="1">Membrane</location>
        <topology evidence="1">Multi-pass membrane protein</topology>
    </subcellularLocation>
</comment>
<feature type="transmembrane region" description="Helical" evidence="6">
    <location>
        <begin position="163"/>
        <end position="183"/>
    </location>
</feature>
<evidence type="ECO:0000256" key="2">
    <source>
        <dbReference type="ARBA" id="ARBA00022448"/>
    </source>
</evidence>
<feature type="transmembrane region" description="Helical" evidence="6">
    <location>
        <begin position="198"/>
        <end position="219"/>
    </location>
</feature>
<dbReference type="PANTHER" id="PTHR43840:SF15">
    <property type="entry name" value="MITOCHONDRIAL METAL TRANSPORTER 1-RELATED"/>
    <property type="match status" value="1"/>
</dbReference>
<dbReference type="InterPro" id="IPR027469">
    <property type="entry name" value="Cation_efflux_TMD_sf"/>
</dbReference>
<name>A0A1S8CNY4_9GAMM</name>
<dbReference type="AlphaFoldDB" id="A0A1S8CNY4"/>
<evidence type="ECO:0000313" key="9">
    <source>
        <dbReference type="Proteomes" id="UP000216021"/>
    </source>
</evidence>
<dbReference type="OrthoDB" id="2388015at2"/>
<dbReference type="PANTHER" id="PTHR43840">
    <property type="entry name" value="MITOCHONDRIAL METAL TRANSPORTER 1-RELATED"/>
    <property type="match status" value="1"/>
</dbReference>
<dbReference type="GO" id="GO:0015341">
    <property type="term" value="F:zinc efflux antiporter activity"/>
    <property type="evidence" value="ECO:0007669"/>
    <property type="project" value="TreeGrafter"/>
</dbReference>
<reference evidence="8 9" key="1">
    <citation type="submission" date="2016-11" db="EMBL/GenBank/DDBJ databases">
        <title>Rahnella oryzae sp. nov., isolated from rice root.</title>
        <authorList>
            <person name="Zhang X.-X."/>
            <person name="Zhang J."/>
        </authorList>
    </citation>
    <scope>NUCLEOTIDE SEQUENCE [LARGE SCALE GENOMIC DNA]</scope>
    <source>
        <strain evidence="8 9">J11-6</strain>
    </source>
</reference>
<dbReference type="InterPro" id="IPR058533">
    <property type="entry name" value="Cation_efflux_TM"/>
</dbReference>
<dbReference type="InterPro" id="IPR050291">
    <property type="entry name" value="CDF_Transporter"/>
</dbReference>
<feature type="transmembrane region" description="Helical" evidence="6">
    <location>
        <begin position="123"/>
        <end position="142"/>
    </location>
</feature>
<dbReference type="Gene3D" id="1.20.1510.10">
    <property type="entry name" value="Cation efflux protein transmembrane domain"/>
    <property type="match status" value="1"/>
</dbReference>
<keyword evidence="2" id="KW-0813">Transport</keyword>
<comment type="caution">
    <text evidence="8">The sequence shown here is derived from an EMBL/GenBank/DDBJ whole genome shotgun (WGS) entry which is preliminary data.</text>
</comment>
<evidence type="ECO:0000256" key="3">
    <source>
        <dbReference type="ARBA" id="ARBA00022692"/>
    </source>
</evidence>
<evidence type="ECO:0000259" key="7">
    <source>
        <dbReference type="Pfam" id="PF01545"/>
    </source>
</evidence>